<feature type="domain" description="C2H2-type" evidence="10">
    <location>
        <begin position="447"/>
        <end position="474"/>
    </location>
</feature>
<organism evidence="12 13">
    <name type="scientific">Vanessa tameamea</name>
    <name type="common">Kamehameha butterfly</name>
    <dbReference type="NCBI Taxonomy" id="334116"/>
    <lineage>
        <taxon>Eukaryota</taxon>
        <taxon>Metazoa</taxon>
        <taxon>Ecdysozoa</taxon>
        <taxon>Arthropoda</taxon>
        <taxon>Hexapoda</taxon>
        <taxon>Insecta</taxon>
        <taxon>Pterygota</taxon>
        <taxon>Neoptera</taxon>
        <taxon>Endopterygota</taxon>
        <taxon>Lepidoptera</taxon>
        <taxon>Glossata</taxon>
        <taxon>Ditrysia</taxon>
        <taxon>Papilionoidea</taxon>
        <taxon>Nymphalidae</taxon>
        <taxon>Nymphalinae</taxon>
        <taxon>Vanessa</taxon>
    </lineage>
</organism>
<reference evidence="13" key="1">
    <citation type="submission" date="2025-08" db="UniProtKB">
        <authorList>
            <consortium name="RefSeq"/>
        </authorList>
    </citation>
    <scope>IDENTIFICATION</scope>
    <source>
        <tissue evidence="13">Whole body</tissue>
    </source>
</reference>
<dbReference type="SMART" id="SM00868">
    <property type="entry name" value="zf-AD"/>
    <property type="match status" value="1"/>
</dbReference>
<keyword evidence="12" id="KW-1185">Reference proteome</keyword>
<evidence type="ECO:0000313" key="13">
    <source>
        <dbReference type="RefSeq" id="XP_026494609.2"/>
    </source>
</evidence>
<protein>
    <submittedName>
        <fullName evidence="13">Zinc finger protein 391-like</fullName>
    </submittedName>
</protein>
<comment type="subcellular location">
    <subcellularLocation>
        <location evidence="1">Nucleus</location>
    </subcellularLocation>
</comment>
<feature type="domain" description="C2H2-type" evidence="10">
    <location>
        <begin position="511"/>
        <end position="538"/>
    </location>
</feature>
<evidence type="ECO:0000259" key="11">
    <source>
        <dbReference type="PROSITE" id="PS51915"/>
    </source>
</evidence>
<keyword evidence="3" id="KW-0677">Repeat</keyword>
<dbReference type="PROSITE" id="PS50157">
    <property type="entry name" value="ZINC_FINGER_C2H2_2"/>
    <property type="match status" value="5"/>
</dbReference>
<evidence type="ECO:0000256" key="9">
    <source>
        <dbReference type="PROSITE-ProRule" id="PRU01263"/>
    </source>
</evidence>
<evidence type="ECO:0000256" key="8">
    <source>
        <dbReference type="PROSITE-ProRule" id="PRU00042"/>
    </source>
</evidence>
<keyword evidence="7" id="KW-0539">Nucleus</keyword>
<keyword evidence="5 9" id="KW-0862">Zinc</keyword>
<evidence type="ECO:0000313" key="12">
    <source>
        <dbReference type="Proteomes" id="UP001652626"/>
    </source>
</evidence>
<dbReference type="GO" id="GO:0005634">
    <property type="term" value="C:nucleus"/>
    <property type="evidence" value="ECO:0007669"/>
    <property type="project" value="InterPro"/>
</dbReference>
<feature type="domain" description="C2H2-type" evidence="10">
    <location>
        <begin position="539"/>
        <end position="566"/>
    </location>
</feature>
<evidence type="ECO:0000256" key="5">
    <source>
        <dbReference type="ARBA" id="ARBA00022833"/>
    </source>
</evidence>
<dbReference type="PANTHER" id="PTHR16515">
    <property type="entry name" value="PR DOMAIN ZINC FINGER PROTEIN"/>
    <property type="match status" value="1"/>
</dbReference>
<feature type="binding site" evidence="9">
    <location>
        <position position="8"/>
    </location>
    <ligand>
        <name>Zn(2+)</name>
        <dbReference type="ChEBI" id="CHEBI:29105"/>
    </ligand>
</feature>
<keyword evidence="2 9" id="KW-0479">Metal-binding</keyword>
<name>A0A8B8IC32_VANTA</name>
<dbReference type="InterPro" id="IPR036236">
    <property type="entry name" value="Znf_C2H2_sf"/>
</dbReference>
<dbReference type="GeneID" id="113399647"/>
<evidence type="ECO:0000256" key="6">
    <source>
        <dbReference type="ARBA" id="ARBA00023125"/>
    </source>
</evidence>
<feature type="domain" description="C2H2-type" evidence="10">
    <location>
        <begin position="567"/>
        <end position="594"/>
    </location>
</feature>
<dbReference type="InterPro" id="IPR013087">
    <property type="entry name" value="Znf_C2H2_type"/>
</dbReference>
<keyword evidence="4 8" id="KW-0863">Zinc-finger</keyword>
<accession>A0A8B8IC32</accession>
<gene>
    <name evidence="13" type="primary">LOC113399647</name>
</gene>
<evidence type="ECO:0000256" key="2">
    <source>
        <dbReference type="ARBA" id="ARBA00022723"/>
    </source>
</evidence>
<dbReference type="OrthoDB" id="8922241at2759"/>
<dbReference type="InterPro" id="IPR050331">
    <property type="entry name" value="Zinc_finger"/>
</dbReference>
<evidence type="ECO:0000256" key="7">
    <source>
        <dbReference type="ARBA" id="ARBA00023242"/>
    </source>
</evidence>
<dbReference type="SUPFAM" id="SSF57667">
    <property type="entry name" value="beta-beta-alpha zinc fingers"/>
    <property type="match status" value="3"/>
</dbReference>
<dbReference type="Proteomes" id="UP001652626">
    <property type="component" value="Chromosome 15"/>
</dbReference>
<dbReference type="Pfam" id="PF00096">
    <property type="entry name" value="zf-C2H2"/>
    <property type="match status" value="2"/>
</dbReference>
<keyword evidence="6" id="KW-0238">DNA-binding</keyword>
<dbReference type="Gene3D" id="3.30.160.60">
    <property type="entry name" value="Classic Zinc Finger"/>
    <property type="match status" value="5"/>
</dbReference>
<dbReference type="PROSITE" id="PS00028">
    <property type="entry name" value="ZINC_FINGER_C2H2_1"/>
    <property type="match status" value="5"/>
</dbReference>
<evidence type="ECO:0000256" key="1">
    <source>
        <dbReference type="ARBA" id="ARBA00004123"/>
    </source>
</evidence>
<feature type="domain" description="C2H2-type" evidence="10">
    <location>
        <begin position="475"/>
        <end position="502"/>
    </location>
</feature>
<dbReference type="AlphaFoldDB" id="A0A8B8IC32"/>
<dbReference type="OMA" id="ITNFYCK"/>
<sequence>MESFCRGCLSKYDPIELIQYSEKNRRLFVYSTGLQVKRNDTFIFQLCKECSINMKTACNFKKNCRNSDKKLKSYIELKESGENIEFCTFLKNTDDTIKFRLPMNIGNSTPAHQKIRDDDNESTCTSIQNFMTDILQAEEIPDSEARIIREVIEEEADILEDSLDSHWLQDDVSVDSDYRLDFSFSPFSTPRSAINENQFSPIKLTNQLKDSEIEKHNPELIIENVAQNNVENIFTSKPAISLNDSDFKNEFNLNIAQDKKCVIDVNLENALRNDTAQKVSLEELISTPPMIPNISGPPTPVIKNILFGNNIDLDSEITQKENLDCQHRKEELRDIQPDIDVIDEFLNVNHVNLKENTEDIEFSNSLMDLDEVESIDIYFNKTLEKESDDNDMKRSMSPIENKYCITNFYCKMCKRQFKNLLALKVHCTKYHKFKIEKPKTKRIRKQYICDFCGQLFASSRCIVKHLERHQKPKTYECKKCTLTFKTEAGMRLHESIHTGIRIKNRNSKKKYVCSVCGAVCSSSSNYNIHKRRHLNKFTISCEECGKGFYRTSDLVIHMRKHTGERPYECKYCPRRFIRQDILSRHMKCHTGEKPFTCQFCDTKFCKAYDLKSHQSKSKLCIHRQMEVIKEKNDVENEILVTNAFVF</sequence>
<evidence type="ECO:0000256" key="3">
    <source>
        <dbReference type="ARBA" id="ARBA00022737"/>
    </source>
</evidence>
<dbReference type="PANTHER" id="PTHR16515:SF49">
    <property type="entry name" value="GASTRULA ZINC FINGER PROTEIN XLCGF49.1-LIKE-RELATED"/>
    <property type="match status" value="1"/>
</dbReference>
<dbReference type="GO" id="GO:0008270">
    <property type="term" value="F:zinc ion binding"/>
    <property type="evidence" value="ECO:0007669"/>
    <property type="project" value="UniProtKB-UniRule"/>
</dbReference>
<proteinExistence type="predicted"/>
<feature type="binding site" evidence="9">
    <location>
        <position position="47"/>
    </location>
    <ligand>
        <name>Zn(2+)</name>
        <dbReference type="ChEBI" id="CHEBI:29105"/>
    </ligand>
</feature>
<feature type="binding site" evidence="9">
    <location>
        <position position="50"/>
    </location>
    <ligand>
        <name>Zn(2+)</name>
        <dbReference type="ChEBI" id="CHEBI:29105"/>
    </ligand>
</feature>
<dbReference type="RefSeq" id="XP_026494609.2">
    <property type="nucleotide sequence ID" value="XM_026638824.2"/>
</dbReference>
<feature type="binding site" evidence="9">
    <location>
        <position position="5"/>
    </location>
    <ligand>
        <name>Zn(2+)</name>
        <dbReference type="ChEBI" id="CHEBI:29105"/>
    </ligand>
</feature>
<feature type="domain" description="ZAD" evidence="11">
    <location>
        <begin position="3"/>
        <end position="74"/>
    </location>
</feature>
<dbReference type="SMART" id="SM00355">
    <property type="entry name" value="ZnF_C2H2"/>
    <property type="match status" value="7"/>
</dbReference>
<dbReference type="PROSITE" id="PS51915">
    <property type="entry name" value="ZAD"/>
    <property type="match status" value="1"/>
</dbReference>
<evidence type="ECO:0000256" key="4">
    <source>
        <dbReference type="ARBA" id="ARBA00022771"/>
    </source>
</evidence>
<dbReference type="InterPro" id="IPR012934">
    <property type="entry name" value="Znf_AD"/>
</dbReference>
<evidence type="ECO:0000259" key="10">
    <source>
        <dbReference type="PROSITE" id="PS50157"/>
    </source>
</evidence>